<evidence type="ECO:0000313" key="2">
    <source>
        <dbReference type="Proteomes" id="UP000006048"/>
    </source>
</evidence>
<dbReference type="EMBL" id="CP002959">
    <property type="protein sequence ID" value="AFM10699.1"/>
    <property type="molecule type" value="Genomic_DNA"/>
</dbReference>
<dbReference type="AlphaFoldDB" id="I4B092"/>
<name>I4B092_TURPD</name>
<dbReference type="Proteomes" id="UP000006048">
    <property type="component" value="Chromosome"/>
</dbReference>
<reference evidence="1 2" key="1">
    <citation type="submission" date="2012-06" db="EMBL/GenBank/DDBJ databases">
        <title>The complete chromosome of genome of Turneriella parva DSM 21527.</title>
        <authorList>
            <consortium name="US DOE Joint Genome Institute (JGI-PGF)"/>
            <person name="Lucas S."/>
            <person name="Han J."/>
            <person name="Lapidus A."/>
            <person name="Bruce D."/>
            <person name="Goodwin L."/>
            <person name="Pitluck S."/>
            <person name="Peters L."/>
            <person name="Kyrpides N."/>
            <person name="Mavromatis K."/>
            <person name="Ivanova N."/>
            <person name="Mikhailova N."/>
            <person name="Chertkov O."/>
            <person name="Detter J.C."/>
            <person name="Tapia R."/>
            <person name="Han C."/>
            <person name="Land M."/>
            <person name="Hauser L."/>
            <person name="Markowitz V."/>
            <person name="Cheng J.-F."/>
            <person name="Hugenholtz P."/>
            <person name="Woyke T."/>
            <person name="Wu D."/>
            <person name="Gronow S."/>
            <person name="Wellnitz S."/>
            <person name="Brambilla E."/>
            <person name="Klenk H.-P."/>
            <person name="Eisen J.A."/>
        </authorList>
    </citation>
    <scope>NUCLEOTIDE SEQUENCE [LARGE SCALE GENOMIC DNA]</scope>
    <source>
        <strain evidence="2">ATCC BAA-1111 / DSM 21527 / NCTC 11395 / H</strain>
    </source>
</reference>
<keyword evidence="2" id="KW-1185">Reference proteome</keyword>
<sequence length="58" mass="6688">MGWKSKPRDDWGHVNQLIQHFNEYARRGNPKVSTMQLHVWGKTAVKLITVVNAKASQE</sequence>
<dbReference type="HOGENOM" id="CLU_2977985_0_0_12"/>
<dbReference type="STRING" id="869212.Turpa_0036"/>
<gene>
    <name evidence="1" type="ordered locus">Turpa_0036</name>
</gene>
<organism evidence="1 2">
    <name type="scientific">Turneriella parva (strain ATCC BAA-1111 / DSM 21527 / NCTC 11395 / H)</name>
    <name type="common">Leptospira parva</name>
    <dbReference type="NCBI Taxonomy" id="869212"/>
    <lineage>
        <taxon>Bacteria</taxon>
        <taxon>Pseudomonadati</taxon>
        <taxon>Spirochaetota</taxon>
        <taxon>Spirochaetia</taxon>
        <taxon>Leptospirales</taxon>
        <taxon>Leptospiraceae</taxon>
        <taxon>Turneriella</taxon>
    </lineage>
</organism>
<protein>
    <submittedName>
        <fullName evidence="1">Uncharacterized protein</fullName>
    </submittedName>
</protein>
<accession>I4B092</accession>
<proteinExistence type="predicted"/>
<dbReference type="KEGG" id="tpx:Turpa_0036"/>
<evidence type="ECO:0000313" key="1">
    <source>
        <dbReference type="EMBL" id="AFM10699.1"/>
    </source>
</evidence>